<evidence type="ECO:0000313" key="2">
    <source>
        <dbReference type="EMBL" id="EFX06692.1"/>
    </source>
</evidence>
<dbReference type="OrthoDB" id="4801839at2759"/>
<dbReference type="Proteomes" id="UP000007796">
    <property type="component" value="Unassembled WGS sequence"/>
</dbReference>
<gene>
    <name evidence="2" type="ORF">CMQ_7013</name>
</gene>
<evidence type="ECO:0000313" key="3">
    <source>
        <dbReference type="Proteomes" id="UP000007796"/>
    </source>
</evidence>
<sequence length="134" mass="15473">MDPLDSVPADEGMPFGRLWALCPHGHREQPTRAAVLAKKHRRNSVSLCDIDLLALRGMYNTAFSPICRLPDEMLVRIMGHLDWLDMLCIRRTSRIFLRLFGRYEFSHLHDNNTGLFDLYAPWMVPALPVQDRAL</sequence>
<dbReference type="PROSITE" id="PS50181">
    <property type="entry name" value="FBOX"/>
    <property type="match status" value="1"/>
</dbReference>
<proteinExistence type="predicted"/>
<dbReference type="RefSeq" id="XP_014176174.1">
    <property type="nucleotide sequence ID" value="XM_014320699.1"/>
</dbReference>
<dbReference type="HOGENOM" id="CLU_1896452_0_0_1"/>
<dbReference type="EMBL" id="GL629729">
    <property type="protein sequence ID" value="EFX06692.1"/>
    <property type="molecule type" value="Genomic_DNA"/>
</dbReference>
<dbReference type="GeneID" id="25980511"/>
<reference evidence="2 3" key="1">
    <citation type="journal article" date="2011" name="Proc. Natl. Acad. Sci. U.S.A.">
        <title>Genome and transcriptome analyses of the mountain pine beetle-fungal symbiont Grosmannia clavigera, a lodgepole pine pathogen.</title>
        <authorList>
            <person name="DiGuistini S."/>
            <person name="Wang Y."/>
            <person name="Liao N.Y."/>
            <person name="Taylor G."/>
            <person name="Tanguay P."/>
            <person name="Feau N."/>
            <person name="Henrissat B."/>
            <person name="Chan S.K."/>
            <person name="Hesse-Orce U."/>
            <person name="Alamouti S.M."/>
            <person name="Tsui C.K.M."/>
            <person name="Docking R.T."/>
            <person name="Levasseur A."/>
            <person name="Haridas S."/>
            <person name="Robertson G."/>
            <person name="Birol I."/>
            <person name="Holt R.A."/>
            <person name="Marra M.A."/>
            <person name="Hamelin R.C."/>
            <person name="Hirst M."/>
            <person name="Jones S.J.M."/>
            <person name="Bohlmann J."/>
            <person name="Breuil C."/>
        </authorList>
    </citation>
    <scope>NUCLEOTIDE SEQUENCE [LARGE SCALE GENOMIC DNA]</scope>
    <source>
        <strain evidence="3">kw1407 / UAMH 11150</strain>
    </source>
</reference>
<dbReference type="SUPFAM" id="SSF81383">
    <property type="entry name" value="F-box domain"/>
    <property type="match status" value="1"/>
</dbReference>
<protein>
    <submittedName>
        <fullName evidence="2">F-box domain containing protein</fullName>
    </submittedName>
</protein>
<evidence type="ECO:0000259" key="1">
    <source>
        <dbReference type="PROSITE" id="PS50181"/>
    </source>
</evidence>
<keyword evidence="3" id="KW-1185">Reference proteome</keyword>
<feature type="domain" description="F-box" evidence="1">
    <location>
        <begin position="63"/>
        <end position="108"/>
    </location>
</feature>
<dbReference type="AlphaFoldDB" id="F0X785"/>
<dbReference type="InParanoid" id="F0X785"/>
<dbReference type="InterPro" id="IPR036047">
    <property type="entry name" value="F-box-like_dom_sf"/>
</dbReference>
<dbReference type="InterPro" id="IPR001810">
    <property type="entry name" value="F-box_dom"/>
</dbReference>
<accession>F0X785</accession>
<organism evidence="3">
    <name type="scientific">Grosmannia clavigera (strain kw1407 / UAMH 11150)</name>
    <name type="common">Blue stain fungus</name>
    <name type="synonym">Graphiocladiella clavigera</name>
    <dbReference type="NCBI Taxonomy" id="655863"/>
    <lineage>
        <taxon>Eukaryota</taxon>
        <taxon>Fungi</taxon>
        <taxon>Dikarya</taxon>
        <taxon>Ascomycota</taxon>
        <taxon>Pezizomycotina</taxon>
        <taxon>Sordariomycetes</taxon>
        <taxon>Sordariomycetidae</taxon>
        <taxon>Ophiostomatales</taxon>
        <taxon>Ophiostomataceae</taxon>
        <taxon>Leptographium</taxon>
    </lineage>
</organism>
<name>F0X785_GROCL</name>